<protein>
    <recommendedName>
        <fullName evidence="2">Poly(3-hydroxyalkanoate) polymerase subunit PhaE</fullName>
    </recommendedName>
</protein>
<evidence type="ECO:0000256" key="1">
    <source>
        <dbReference type="ARBA" id="ARBA00004683"/>
    </source>
</evidence>
<gene>
    <name evidence="5" type="ORF">CR938_06745</name>
</gene>
<reference evidence="5" key="1">
    <citation type="submission" date="2017-10" db="EMBL/GenBank/DDBJ databases">
        <title>Whole genome sequencing of members of genus Pseudoxanthomonas.</title>
        <authorList>
            <person name="Kumar S."/>
            <person name="Bansal K."/>
            <person name="Kaur A."/>
            <person name="Patil P."/>
            <person name="Sharma S."/>
            <person name="Patil P.B."/>
        </authorList>
    </citation>
    <scope>NUCLEOTIDE SEQUENCE</scope>
    <source>
        <strain evidence="5">DSM 22914</strain>
    </source>
</reference>
<sequence>MAEAKAAGDLESLLRQYWETWSGLAGVDRQGPDLAALDWYGRMQRLAARFAGGGSPAEIAQAWREALGGEAADPFAMLRGLPGLSGDWLRQVRPLLEGLLRPLREQQEHWLRQPAFGPAREHQERLQALARAWQEWEQRSQDFAGHLERAGQRAFELFERRLAEREETGTPLESARALFDLWIDAAEDAWAELALTPEFGQAFAAMTNAQMRLRLGLQREVELLGALLGLPGRSELDAVHRKVAELERAMRAGRHAGGDGRASSAAPAAPAGSRAAAKRPAATKKPAARKSAPAKKAATAKKAVSRAAATKQPGARAAAKAAPRGRGGRAR</sequence>
<feature type="compositionally biased region" description="Low complexity" evidence="4">
    <location>
        <begin position="261"/>
        <end position="324"/>
    </location>
</feature>
<proteinExistence type="predicted"/>
<dbReference type="EMBL" id="PDWK01000025">
    <property type="protein sequence ID" value="KAF1689214.1"/>
    <property type="molecule type" value="Genomic_DNA"/>
</dbReference>
<comment type="pathway">
    <text evidence="1">Biopolymer metabolism; poly-(R)-3-hydroxybutanoate biosynthesis.</text>
</comment>
<evidence type="ECO:0000256" key="2">
    <source>
        <dbReference type="ARBA" id="ARBA00019066"/>
    </source>
</evidence>
<evidence type="ECO:0000313" key="6">
    <source>
        <dbReference type="Proteomes" id="UP000717981"/>
    </source>
</evidence>
<evidence type="ECO:0000256" key="4">
    <source>
        <dbReference type="SAM" id="MobiDB-lite"/>
    </source>
</evidence>
<dbReference type="Pfam" id="PF09712">
    <property type="entry name" value="PHA_synth_III_E"/>
    <property type="match status" value="1"/>
</dbReference>
<evidence type="ECO:0000256" key="3">
    <source>
        <dbReference type="ARBA" id="ARBA00022752"/>
    </source>
</evidence>
<keyword evidence="6" id="KW-1185">Reference proteome</keyword>
<dbReference type="OrthoDB" id="6115526at2"/>
<comment type="caution">
    <text evidence="5">The sequence shown here is derived from an EMBL/GenBank/DDBJ whole genome shotgun (WGS) entry which is preliminary data.</text>
</comment>
<accession>A0A921P156</accession>
<keyword evidence="3" id="KW-0583">PHB biosynthesis</keyword>
<name>A0A921P156_9GAMM</name>
<dbReference type="AlphaFoldDB" id="A0A921P156"/>
<organism evidence="5 6">
    <name type="scientific">Pseudoxanthomonas taiwanensis</name>
    <dbReference type="NCBI Taxonomy" id="176598"/>
    <lineage>
        <taxon>Bacteria</taxon>
        <taxon>Pseudomonadati</taxon>
        <taxon>Pseudomonadota</taxon>
        <taxon>Gammaproteobacteria</taxon>
        <taxon>Lysobacterales</taxon>
        <taxon>Lysobacteraceae</taxon>
        <taxon>Pseudoxanthomonas</taxon>
    </lineage>
</organism>
<dbReference type="GO" id="GO:0042619">
    <property type="term" value="P:poly-hydroxybutyrate biosynthetic process"/>
    <property type="evidence" value="ECO:0007669"/>
    <property type="project" value="UniProtKB-KW"/>
</dbReference>
<feature type="region of interest" description="Disordered" evidence="4">
    <location>
        <begin position="253"/>
        <end position="331"/>
    </location>
</feature>
<dbReference type="RefSeq" id="WP_162124267.1">
    <property type="nucleotide sequence ID" value="NZ_PDWK01000025.1"/>
</dbReference>
<dbReference type="InterPro" id="IPR010123">
    <property type="entry name" value="PHA_synth_III_E"/>
</dbReference>
<evidence type="ECO:0000313" key="5">
    <source>
        <dbReference type="EMBL" id="KAF1689214.1"/>
    </source>
</evidence>
<dbReference type="Proteomes" id="UP000717981">
    <property type="component" value="Unassembled WGS sequence"/>
</dbReference>